<name>A0A2I1DRM9_9GLOM</name>
<evidence type="ECO:0008006" key="6">
    <source>
        <dbReference type="Google" id="ProtNLM"/>
    </source>
</evidence>
<dbReference type="InterPro" id="IPR036397">
    <property type="entry name" value="RNaseH_sf"/>
</dbReference>
<dbReference type="VEuPathDB" id="FungiDB:FUN_006621"/>
<reference evidence="2 5" key="2">
    <citation type="submission" date="2017-09" db="EMBL/GenBank/DDBJ databases">
        <title>Extensive intraspecific genome diversity in a model arbuscular mycorrhizal fungus.</title>
        <authorList>
            <person name="Chen E.C."/>
            <person name="Morin E."/>
            <person name="Beaudet D."/>
            <person name="Noel J."/>
            <person name="Ndikumana S."/>
            <person name="Charron P."/>
            <person name="St-Onge C."/>
            <person name="Giorgi J."/>
            <person name="Grigoriev I.V."/>
            <person name="Roux C."/>
            <person name="Martin F.M."/>
            <person name="Corradi N."/>
        </authorList>
    </citation>
    <scope>NUCLEOTIDE SEQUENCE [LARGE SCALE GENOMIC DNA]</scope>
    <source>
        <strain evidence="2 5">A5</strain>
    </source>
</reference>
<dbReference type="Proteomes" id="UP000232722">
    <property type="component" value="Unassembled WGS sequence"/>
</dbReference>
<evidence type="ECO:0000313" key="5">
    <source>
        <dbReference type="Proteomes" id="UP000232722"/>
    </source>
</evidence>
<gene>
    <name evidence="3" type="ORF">RhiirA1_528419</name>
    <name evidence="2" type="ORF">RhiirA5_492966</name>
</gene>
<dbReference type="VEuPathDB" id="FungiDB:RhiirFUN_012970"/>
<reference evidence="3 4" key="3">
    <citation type="submission" date="2017-10" db="EMBL/GenBank/DDBJ databases">
        <title>Extensive intraspecific genome diversity in a model arbuscular mycorrhizal fungus.</title>
        <authorList>
            <person name="Chen E.C.H."/>
            <person name="Morin E."/>
            <person name="Baudet D."/>
            <person name="Noel J."/>
            <person name="Ndikumana S."/>
            <person name="Charron P."/>
            <person name="St-Onge C."/>
            <person name="Giorgi J."/>
            <person name="Grigoriev I.V."/>
            <person name="Roux C."/>
            <person name="Martin F.M."/>
            <person name="Corradi N."/>
        </authorList>
    </citation>
    <scope>NUCLEOTIDE SEQUENCE [LARGE SCALE GENOMIC DNA]</scope>
    <source>
        <strain evidence="3 4">A1</strain>
    </source>
</reference>
<feature type="coiled-coil region" evidence="1">
    <location>
        <begin position="207"/>
        <end position="235"/>
    </location>
</feature>
<dbReference type="EMBL" id="LLXJ01000014">
    <property type="protein sequence ID" value="PKC17445.1"/>
    <property type="molecule type" value="Genomic_DNA"/>
</dbReference>
<keyword evidence="1" id="KW-0175">Coiled coil</keyword>
<evidence type="ECO:0000313" key="2">
    <source>
        <dbReference type="EMBL" id="PKC17445.1"/>
    </source>
</evidence>
<evidence type="ECO:0000313" key="3">
    <source>
        <dbReference type="EMBL" id="PKC75839.1"/>
    </source>
</evidence>
<organism evidence="2 5">
    <name type="scientific">Rhizophagus irregularis</name>
    <dbReference type="NCBI Taxonomy" id="588596"/>
    <lineage>
        <taxon>Eukaryota</taxon>
        <taxon>Fungi</taxon>
        <taxon>Fungi incertae sedis</taxon>
        <taxon>Mucoromycota</taxon>
        <taxon>Glomeromycotina</taxon>
        <taxon>Glomeromycetes</taxon>
        <taxon>Glomerales</taxon>
        <taxon>Glomeraceae</taxon>
        <taxon>Rhizophagus</taxon>
    </lineage>
</organism>
<evidence type="ECO:0000256" key="1">
    <source>
        <dbReference type="SAM" id="Coils"/>
    </source>
</evidence>
<sequence length="263" mass="30386">MDIKNILAEEIIVEYYTDGSLRSSILTSIDKQDPNLVYTKIGVAFCVNDESALSAQANLSLWPSSICSELVVIFLALLTDPMNAKIKIYTDSTILLQQKLNLYKEFVCPRCNANKEENRHHFIKCEANKDLWHIIKSRMQNNVIPIIQKWSNITEDTPKIINKKLNQILGTQHNNNKFIDFCSLALKARNIGKKDKLNESENMDYYFKSFYQQIKQLKQNKQQSKKNNLSDLQKDQMVVFGDISFELDSVESRLLIIKVTVEN</sequence>
<dbReference type="AlphaFoldDB" id="A0A2I1DRM9"/>
<dbReference type="Proteomes" id="UP000232688">
    <property type="component" value="Unassembled WGS sequence"/>
</dbReference>
<protein>
    <recommendedName>
        <fullName evidence="6">RNase H type-1 domain-containing protein</fullName>
    </recommendedName>
</protein>
<accession>A0A2I1DRM9</accession>
<dbReference type="VEuPathDB" id="FungiDB:RhiirA1_528419"/>
<dbReference type="Gene3D" id="3.30.420.10">
    <property type="entry name" value="Ribonuclease H-like superfamily/Ribonuclease H"/>
    <property type="match status" value="1"/>
</dbReference>
<evidence type="ECO:0000313" key="4">
    <source>
        <dbReference type="Proteomes" id="UP000232688"/>
    </source>
</evidence>
<proteinExistence type="predicted"/>
<dbReference type="EMBL" id="LLXH01000014">
    <property type="protein sequence ID" value="PKC75839.1"/>
    <property type="molecule type" value="Genomic_DNA"/>
</dbReference>
<dbReference type="GO" id="GO:0003676">
    <property type="term" value="F:nucleic acid binding"/>
    <property type="evidence" value="ECO:0007669"/>
    <property type="project" value="InterPro"/>
</dbReference>
<reference evidence="2 5" key="1">
    <citation type="submission" date="2016-04" db="EMBL/GenBank/DDBJ databases">
        <title>Genome analyses suggest a sexual origin of heterokaryosis in a supposedly ancient asexual fungus.</title>
        <authorList>
            <person name="Ropars J."/>
            <person name="Sedzielewska K."/>
            <person name="Noel J."/>
            <person name="Charron P."/>
            <person name="Farinelli L."/>
            <person name="Marton T."/>
            <person name="Kruger M."/>
            <person name="Pelin A."/>
            <person name="Brachmann A."/>
            <person name="Corradi N."/>
        </authorList>
    </citation>
    <scope>NUCLEOTIDE SEQUENCE [LARGE SCALE GENOMIC DNA]</scope>
    <source>
        <strain evidence="2 5">A5</strain>
    </source>
</reference>
<comment type="caution">
    <text evidence="2">The sequence shown here is derived from an EMBL/GenBank/DDBJ whole genome shotgun (WGS) entry which is preliminary data.</text>
</comment>
<reference evidence="3 4" key="4">
    <citation type="submission" date="2017-10" db="EMBL/GenBank/DDBJ databases">
        <title>Genome analyses suggest a sexual origin of heterokaryosis in a supposedly ancient asexual fungus.</title>
        <authorList>
            <person name="Corradi N."/>
            <person name="Sedzielewska K."/>
            <person name="Noel J."/>
            <person name="Charron P."/>
            <person name="Farinelli L."/>
            <person name="Marton T."/>
            <person name="Kruger M."/>
            <person name="Pelin A."/>
            <person name="Brachmann A."/>
            <person name="Corradi N."/>
        </authorList>
    </citation>
    <scope>NUCLEOTIDE SEQUENCE [LARGE SCALE GENOMIC DNA]</scope>
    <source>
        <strain evidence="3 4">A1</strain>
    </source>
</reference>